<evidence type="ECO:0000256" key="8">
    <source>
        <dbReference type="SAM" id="MobiDB-lite"/>
    </source>
</evidence>
<dbReference type="PROSITE" id="PS00108">
    <property type="entry name" value="PROTEIN_KINASE_ST"/>
    <property type="match status" value="1"/>
</dbReference>
<gene>
    <name evidence="11" type="ORF">SAMN05216554_2524</name>
</gene>
<feature type="domain" description="Protein kinase" evidence="10">
    <location>
        <begin position="15"/>
        <end position="272"/>
    </location>
</feature>
<keyword evidence="9" id="KW-1133">Transmembrane helix</keyword>
<proteinExistence type="predicted"/>
<evidence type="ECO:0000256" key="1">
    <source>
        <dbReference type="ARBA" id="ARBA00012513"/>
    </source>
</evidence>
<dbReference type="STRING" id="381665.SAMN05216554_2524"/>
<dbReference type="PROSITE" id="PS50011">
    <property type="entry name" value="PROTEIN_KINASE_DOM"/>
    <property type="match status" value="1"/>
</dbReference>
<keyword evidence="3" id="KW-0808">Transferase</keyword>
<keyword evidence="9" id="KW-0472">Membrane</keyword>
<feature type="binding site" evidence="7">
    <location>
        <position position="44"/>
    </location>
    <ligand>
        <name>ATP</name>
        <dbReference type="ChEBI" id="CHEBI:30616"/>
    </ligand>
</feature>
<evidence type="ECO:0000256" key="5">
    <source>
        <dbReference type="ARBA" id="ARBA00022777"/>
    </source>
</evidence>
<reference evidence="11 12" key="1">
    <citation type="submission" date="2016-10" db="EMBL/GenBank/DDBJ databases">
        <authorList>
            <person name="de Groot N.N."/>
        </authorList>
    </citation>
    <scope>NUCLEOTIDE SEQUENCE [LARGE SCALE GENOMIC DNA]</scope>
    <source>
        <strain evidence="11 12">CGMCC 4.3491</strain>
    </source>
</reference>
<protein>
    <recommendedName>
        <fullName evidence="1">non-specific serine/threonine protein kinase</fullName>
        <ecNumber evidence="1">2.7.11.1</ecNumber>
    </recommendedName>
</protein>
<dbReference type="Pfam" id="PF00069">
    <property type="entry name" value="Pkinase"/>
    <property type="match status" value="1"/>
</dbReference>
<evidence type="ECO:0000259" key="10">
    <source>
        <dbReference type="PROSITE" id="PS50011"/>
    </source>
</evidence>
<dbReference type="InterPro" id="IPR008271">
    <property type="entry name" value="Ser/Thr_kinase_AS"/>
</dbReference>
<evidence type="ECO:0000313" key="11">
    <source>
        <dbReference type="EMBL" id="SDZ12679.1"/>
    </source>
</evidence>
<keyword evidence="6 7" id="KW-0067">ATP-binding</keyword>
<evidence type="ECO:0000256" key="3">
    <source>
        <dbReference type="ARBA" id="ARBA00022679"/>
    </source>
</evidence>
<dbReference type="Proteomes" id="UP000198891">
    <property type="component" value="Unassembled WGS sequence"/>
</dbReference>
<dbReference type="InterPro" id="IPR000719">
    <property type="entry name" value="Prot_kinase_dom"/>
</dbReference>
<dbReference type="InterPro" id="IPR017441">
    <property type="entry name" value="Protein_kinase_ATP_BS"/>
</dbReference>
<keyword evidence="12" id="KW-1185">Reference proteome</keyword>
<dbReference type="SUPFAM" id="SSF56112">
    <property type="entry name" value="Protein kinase-like (PK-like)"/>
    <property type="match status" value="1"/>
</dbReference>
<name>A0A1H3QIZ7_9MICO</name>
<evidence type="ECO:0000256" key="4">
    <source>
        <dbReference type="ARBA" id="ARBA00022741"/>
    </source>
</evidence>
<evidence type="ECO:0000313" key="12">
    <source>
        <dbReference type="Proteomes" id="UP000198891"/>
    </source>
</evidence>
<evidence type="ECO:0000256" key="7">
    <source>
        <dbReference type="PROSITE-ProRule" id="PRU10141"/>
    </source>
</evidence>
<dbReference type="PANTHER" id="PTHR43289">
    <property type="entry name" value="MITOGEN-ACTIVATED PROTEIN KINASE KINASE KINASE 20-RELATED"/>
    <property type="match status" value="1"/>
</dbReference>
<evidence type="ECO:0000256" key="9">
    <source>
        <dbReference type="SAM" id="Phobius"/>
    </source>
</evidence>
<feature type="region of interest" description="Disordered" evidence="8">
    <location>
        <begin position="307"/>
        <end position="383"/>
    </location>
</feature>
<organism evidence="11 12">
    <name type="scientific">Herbiconiux ginsengi</name>
    <dbReference type="NCBI Taxonomy" id="381665"/>
    <lineage>
        <taxon>Bacteria</taxon>
        <taxon>Bacillati</taxon>
        <taxon>Actinomycetota</taxon>
        <taxon>Actinomycetes</taxon>
        <taxon>Micrococcales</taxon>
        <taxon>Microbacteriaceae</taxon>
        <taxon>Herbiconiux</taxon>
    </lineage>
</organism>
<accession>A0A1H3QIZ7</accession>
<dbReference type="EC" id="2.7.11.1" evidence="1"/>
<dbReference type="RefSeq" id="WP_092554056.1">
    <property type="nucleotide sequence ID" value="NZ_FNPZ01000002.1"/>
</dbReference>
<evidence type="ECO:0000256" key="2">
    <source>
        <dbReference type="ARBA" id="ARBA00022527"/>
    </source>
</evidence>
<dbReference type="OrthoDB" id="9762169at2"/>
<dbReference type="PANTHER" id="PTHR43289:SF6">
    <property type="entry name" value="SERINE_THREONINE-PROTEIN KINASE NEKL-3"/>
    <property type="match status" value="1"/>
</dbReference>
<dbReference type="GO" id="GO:0005524">
    <property type="term" value="F:ATP binding"/>
    <property type="evidence" value="ECO:0007669"/>
    <property type="project" value="UniProtKB-UniRule"/>
</dbReference>
<dbReference type="Gene3D" id="1.10.510.10">
    <property type="entry name" value="Transferase(Phosphotransferase) domain 1"/>
    <property type="match status" value="1"/>
</dbReference>
<dbReference type="InterPro" id="IPR011009">
    <property type="entry name" value="Kinase-like_dom_sf"/>
</dbReference>
<evidence type="ECO:0000256" key="6">
    <source>
        <dbReference type="ARBA" id="ARBA00022840"/>
    </source>
</evidence>
<dbReference type="AlphaFoldDB" id="A0A1H3QIZ7"/>
<feature type="transmembrane region" description="Helical" evidence="9">
    <location>
        <begin position="387"/>
        <end position="410"/>
    </location>
</feature>
<sequence length="500" mass="51509">MVRRLPSPPPSLPGFTSVRVLGSGGFADVFLFEQNMPRRQVAVKVMLPEVVNEQVRRMFQVEADLMAKLSAHPSILTVYEAGVSSDGRPYLVMELCSSSLGQRYRSEPLPVAEVLRIGVKIAGALHTAHEQGILHRDVKPSNILLTAYGAPVLSDFGISASTRGNAAIDAVGLSIPWSAPEVLSEATQGTVASEVWALAATLYSLLAGRSPFEQPGGSSAPGDLARRITKAKLAPIGRSDVPASLERVLARGMAKDPARRPASALELLRELQAVETELGLAQTSAEIAMAEWAGDYARDPSDRTVLHAGAATGTGHGAGSGPGRRRRASASTAARAGGSSGSGGAGSPSSGSADRHKSRTSRVDTGERWGSSAGSGRSDHGSGGRGIRIAVIAAASVVVVGGLAAGGIALSQQDAGRSIPSVGEISATTTDGRILFSWNDPGLRDGDSYRVTTATGQSSVQRGNEFAAFPTDDSSVCISVAVVRAGKSGPASSEKCAALE</sequence>
<keyword evidence="2 11" id="KW-0723">Serine/threonine-protein kinase</keyword>
<feature type="compositionally biased region" description="Gly residues" evidence="8">
    <location>
        <begin position="312"/>
        <end position="322"/>
    </location>
</feature>
<dbReference type="EMBL" id="FNPZ01000002">
    <property type="protein sequence ID" value="SDZ12679.1"/>
    <property type="molecule type" value="Genomic_DNA"/>
</dbReference>
<dbReference type="CDD" id="cd14014">
    <property type="entry name" value="STKc_PknB_like"/>
    <property type="match status" value="1"/>
</dbReference>
<keyword evidence="9" id="KW-0812">Transmembrane</keyword>
<keyword evidence="4 7" id="KW-0547">Nucleotide-binding</keyword>
<keyword evidence="5 11" id="KW-0418">Kinase</keyword>
<dbReference type="Gene3D" id="3.30.200.20">
    <property type="entry name" value="Phosphorylase Kinase, domain 1"/>
    <property type="match status" value="1"/>
</dbReference>
<dbReference type="SMART" id="SM00220">
    <property type="entry name" value="S_TKc"/>
    <property type="match status" value="1"/>
</dbReference>
<dbReference type="PROSITE" id="PS00107">
    <property type="entry name" value="PROTEIN_KINASE_ATP"/>
    <property type="match status" value="1"/>
</dbReference>
<dbReference type="GO" id="GO:0004674">
    <property type="term" value="F:protein serine/threonine kinase activity"/>
    <property type="evidence" value="ECO:0007669"/>
    <property type="project" value="UniProtKB-KW"/>
</dbReference>